<name>A0A7Y7XG08_9PSED</name>
<dbReference type="GO" id="GO:0043565">
    <property type="term" value="F:sequence-specific DNA binding"/>
    <property type="evidence" value="ECO:0007669"/>
    <property type="project" value="InterPro"/>
</dbReference>
<dbReference type="Proteomes" id="UP000539985">
    <property type="component" value="Unassembled WGS sequence"/>
</dbReference>
<evidence type="ECO:0000313" key="5">
    <source>
        <dbReference type="Proteomes" id="UP000539985"/>
    </source>
</evidence>
<sequence>MGNKVNAETWDPSDVRQRMIALMDKLTPREGYNLTALPDVRFLRSNRPLRLTPVFYQPGIVIVCQGSKRGFFGDQVYLYDEQHYLAVAVPVPFTMQTQATAQAPLLAIYLHLDFNVVADLILQIDQQGGVPSSKPQGMFSTPMDRAMSESVLRFVEVMARPLEAEILGPALVREIYYRALTGEQGGAMRAALTLQGQFGKIAKAIRRIHGAFSLPLSVEQLAGEAGMSVPSFHSHFKSVTQTSPLQYLKSIRLHQARLLMVRNDMSAASAALEVGYESASQFGREFKRLFGGSPVEEVKRMKASFVVPPLVWPASASR</sequence>
<organism evidence="4 5">
    <name type="scientific">Pseudomonas gingeri</name>
    <dbReference type="NCBI Taxonomy" id="117681"/>
    <lineage>
        <taxon>Bacteria</taxon>
        <taxon>Pseudomonadati</taxon>
        <taxon>Pseudomonadota</taxon>
        <taxon>Gammaproteobacteria</taxon>
        <taxon>Pseudomonadales</taxon>
        <taxon>Pseudomonadaceae</taxon>
        <taxon>Pseudomonas</taxon>
    </lineage>
</organism>
<dbReference type="AlphaFoldDB" id="A0A7Y7XG08"/>
<dbReference type="Gene3D" id="1.10.10.60">
    <property type="entry name" value="Homeodomain-like"/>
    <property type="match status" value="2"/>
</dbReference>
<gene>
    <name evidence="4" type="ORF">HX882_24920</name>
</gene>
<dbReference type="Pfam" id="PF06719">
    <property type="entry name" value="AraC_N"/>
    <property type="match status" value="1"/>
</dbReference>
<accession>A0A7Y7XG08</accession>
<evidence type="ECO:0000259" key="3">
    <source>
        <dbReference type="PROSITE" id="PS01124"/>
    </source>
</evidence>
<dbReference type="PROSITE" id="PS01124">
    <property type="entry name" value="HTH_ARAC_FAMILY_2"/>
    <property type="match status" value="1"/>
</dbReference>
<evidence type="ECO:0000313" key="4">
    <source>
        <dbReference type="EMBL" id="NWB99140.1"/>
    </source>
</evidence>
<dbReference type="SMART" id="SM00342">
    <property type="entry name" value="HTH_ARAC"/>
    <property type="match status" value="1"/>
</dbReference>
<dbReference type="PANTHER" id="PTHR43436">
    <property type="entry name" value="ARAC-FAMILY TRANSCRIPTIONAL REGULATOR"/>
    <property type="match status" value="1"/>
</dbReference>
<dbReference type="SUPFAM" id="SSF46689">
    <property type="entry name" value="Homeodomain-like"/>
    <property type="match status" value="2"/>
</dbReference>
<dbReference type="Pfam" id="PF12833">
    <property type="entry name" value="HTH_18"/>
    <property type="match status" value="1"/>
</dbReference>
<comment type="caution">
    <text evidence="4">The sequence shown here is derived from an EMBL/GenBank/DDBJ whole genome shotgun (WGS) entry which is preliminary data.</text>
</comment>
<dbReference type="InterPro" id="IPR009057">
    <property type="entry name" value="Homeodomain-like_sf"/>
</dbReference>
<dbReference type="InterPro" id="IPR018060">
    <property type="entry name" value="HTH_AraC"/>
</dbReference>
<protein>
    <submittedName>
        <fullName evidence="4">AraC family transcriptional regulator</fullName>
    </submittedName>
</protein>
<evidence type="ECO:0000256" key="2">
    <source>
        <dbReference type="ARBA" id="ARBA00023163"/>
    </source>
</evidence>
<feature type="domain" description="HTH araC/xylS-type" evidence="3">
    <location>
        <begin position="202"/>
        <end position="300"/>
    </location>
</feature>
<dbReference type="InterPro" id="IPR009594">
    <property type="entry name" value="Tscrpt_reg_HTH_AraC_N"/>
</dbReference>
<reference evidence="4 5" key="1">
    <citation type="submission" date="2020-04" db="EMBL/GenBank/DDBJ databases">
        <title>Molecular characterization of pseudomonads from Agaricus bisporus reveal novel blotch 2 pathogens in Western Europe.</title>
        <authorList>
            <person name="Taparia T."/>
            <person name="Krijger M."/>
            <person name="Haynes E."/>
            <person name="Elpinstone J.G."/>
            <person name="Noble R."/>
            <person name="Van Der Wolf J."/>
        </authorList>
    </citation>
    <scope>NUCLEOTIDE SEQUENCE [LARGE SCALE GENOMIC DNA]</scope>
    <source>
        <strain evidence="4 5">H7001</strain>
    </source>
</reference>
<evidence type="ECO:0000256" key="1">
    <source>
        <dbReference type="ARBA" id="ARBA00023015"/>
    </source>
</evidence>
<dbReference type="GO" id="GO:0003700">
    <property type="term" value="F:DNA-binding transcription factor activity"/>
    <property type="evidence" value="ECO:0007669"/>
    <property type="project" value="InterPro"/>
</dbReference>
<proteinExistence type="predicted"/>
<dbReference type="PANTHER" id="PTHR43436:SF2">
    <property type="entry name" value="ARAC_XYLS FAMILY TRANSCRIPTIONAL REGULATOR"/>
    <property type="match status" value="1"/>
</dbReference>
<keyword evidence="2" id="KW-0804">Transcription</keyword>
<dbReference type="EMBL" id="JACAQB010000022">
    <property type="protein sequence ID" value="NWB99140.1"/>
    <property type="molecule type" value="Genomic_DNA"/>
</dbReference>
<keyword evidence="1" id="KW-0805">Transcription regulation</keyword>